<sequence length="86" mass="10125">MHATYNIKPTEINDSLLKTIKDLFKNEEQLTITVTSEKKPKPTENHQDETEKAYFSSFGSWEDEVNTEYLIKKIYSARKSRPRDID</sequence>
<evidence type="ECO:0000313" key="1">
    <source>
        <dbReference type="EMBL" id="MBB6005458.1"/>
    </source>
</evidence>
<dbReference type="RefSeq" id="WP_184137293.1">
    <property type="nucleotide sequence ID" value="NZ_JACHKT010000045.1"/>
</dbReference>
<dbReference type="Proteomes" id="UP000524404">
    <property type="component" value="Unassembled WGS sequence"/>
</dbReference>
<dbReference type="AlphaFoldDB" id="A0A841EXV6"/>
<comment type="caution">
    <text evidence="1">The sequence shown here is derived from an EMBL/GenBank/DDBJ whole genome shotgun (WGS) entry which is preliminary data.</text>
</comment>
<reference evidence="1 2" key="1">
    <citation type="submission" date="2020-08" db="EMBL/GenBank/DDBJ databases">
        <title>Functional genomics of gut bacteria from endangered species of beetles.</title>
        <authorList>
            <person name="Carlos-Shanley C."/>
        </authorList>
    </citation>
    <scope>NUCLEOTIDE SEQUENCE [LARGE SCALE GENOMIC DNA]</scope>
    <source>
        <strain evidence="1 2">S00070</strain>
    </source>
</reference>
<name>A0A841EXV6_9BACT</name>
<protein>
    <submittedName>
        <fullName evidence="1">Ni,Fe-hydrogenase III component G</fullName>
    </submittedName>
</protein>
<accession>A0A841EXV6</accession>
<proteinExistence type="predicted"/>
<organism evidence="1 2">
    <name type="scientific">Arcicella rosea</name>
    <dbReference type="NCBI Taxonomy" id="502909"/>
    <lineage>
        <taxon>Bacteria</taxon>
        <taxon>Pseudomonadati</taxon>
        <taxon>Bacteroidota</taxon>
        <taxon>Cytophagia</taxon>
        <taxon>Cytophagales</taxon>
        <taxon>Flectobacillaceae</taxon>
        <taxon>Arcicella</taxon>
    </lineage>
</organism>
<evidence type="ECO:0000313" key="2">
    <source>
        <dbReference type="Proteomes" id="UP000524404"/>
    </source>
</evidence>
<dbReference type="EMBL" id="JACHKT010000045">
    <property type="protein sequence ID" value="MBB6005458.1"/>
    <property type="molecule type" value="Genomic_DNA"/>
</dbReference>
<keyword evidence="2" id="KW-1185">Reference proteome</keyword>
<gene>
    <name evidence="1" type="ORF">HNP25_004132</name>
</gene>